<keyword evidence="8 9" id="KW-0472">Membrane</keyword>
<feature type="transmembrane region" description="Helical" evidence="9">
    <location>
        <begin position="578"/>
        <end position="607"/>
    </location>
</feature>
<evidence type="ECO:0000256" key="1">
    <source>
        <dbReference type="ARBA" id="ARBA00004651"/>
    </source>
</evidence>
<dbReference type="Pfam" id="PF12399">
    <property type="entry name" value="BCA_ABC_TP_C"/>
    <property type="match status" value="1"/>
</dbReference>
<feature type="transmembrane region" description="Helical" evidence="9">
    <location>
        <begin position="150"/>
        <end position="167"/>
    </location>
</feature>
<keyword evidence="4 9" id="KW-0812">Transmembrane</keyword>
<keyword evidence="3" id="KW-1003">Cell membrane</keyword>
<keyword evidence="6" id="KW-0067">ATP-binding</keyword>
<feature type="transmembrane region" description="Helical" evidence="9">
    <location>
        <begin position="278"/>
        <end position="296"/>
    </location>
</feature>
<feature type="transmembrane region" description="Helical" evidence="9">
    <location>
        <begin position="404"/>
        <end position="424"/>
    </location>
</feature>
<evidence type="ECO:0000256" key="4">
    <source>
        <dbReference type="ARBA" id="ARBA00022692"/>
    </source>
</evidence>
<feature type="transmembrane region" description="Helical" evidence="9">
    <location>
        <begin position="487"/>
        <end position="504"/>
    </location>
</feature>
<evidence type="ECO:0000256" key="8">
    <source>
        <dbReference type="ARBA" id="ARBA00023136"/>
    </source>
</evidence>
<dbReference type="EMBL" id="CAEZYH010000135">
    <property type="protein sequence ID" value="CAB4733850.1"/>
    <property type="molecule type" value="Genomic_DNA"/>
</dbReference>
<feature type="domain" description="ABC transporter" evidence="10">
    <location>
        <begin position="681"/>
        <end position="928"/>
    </location>
</feature>
<feature type="transmembrane region" description="Helical" evidence="9">
    <location>
        <begin position="537"/>
        <end position="558"/>
    </location>
</feature>
<dbReference type="InterPro" id="IPR051120">
    <property type="entry name" value="ABC_AA/LPS_Transport"/>
</dbReference>
<keyword evidence="7 9" id="KW-1133">Transmembrane helix</keyword>
<accession>A0A6J6SG71</accession>
<evidence type="ECO:0000256" key="6">
    <source>
        <dbReference type="ARBA" id="ARBA00022840"/>
    </source>
</evidence>
<dbReference type="SUPFAM" id="SSF52540">
    <property type="entry name" value="P-loop containing nucleoside triphosphate hydrolases"/>
    <property type="match status" value="1"/>
</dbReference>
<dbReference type="PROSITE" id="PS50893">
    <property type="entry name" value="ABC_TRANSPORTER_2"/>
    <property type="match status" value="1"/>
</dbReference>
<dbReference type="EMBL" id="CAFBLJ010000027">
    <property type="protein sequence ID" value="CAB4865237.1"/>
    <property type="molecule type" value="Genomic_DNA"/>
</dbReference>
<evidence type="ECO:0000256" key="9">
    <source>
        <dbReference type="SAM" id="Phobius"/>
    </source>
</evidence>
<evidence type="ECO:0000256" key="2">
    <source>
        <dbReference type="ARBA" id="ARBA00022448"/>
    </source>
</evidence>
<feature type="transmembrane region" description="Helical" evidence="9">
    <location>
        <begin position="252"/>
        <end position="272"/>
    </location>
</feature>
<gene>
    <name evidence="11" type="ORF">UFOPK2658_01858</name>
    <name evidence="12" type="ORF">UFOPK2880_01125</name>
    <name evidence="13" type="ORF">UFOPK3304_00689</name>
</gene>
<dbReference type="SMART" id="SM00382">
    <property type="entry name" value="AAA"/>
    <property type="match status" value="1"/>
</dbReference>
<dbReference type="CDD" id="cd06582">
    <property type="entry name" value="TM_PBP1_LivH_like"/>
    <property type="match status" value="1"/>
</dbReference>
<keyword evidence="2" id="KW-0813">Transport</keyword>
<dbReference type="GO" id="GO:0016887">
    <property type="term" value="F:ATP hydrolysis activity"/>
    <property type="evidence" value="ECO:0007669"/>
    <property type="project" value="InterPro"/>
</dbReference>
<feature type="transmembrane region" description="Helical" evidence="9">
    <location>
        <begin position="431"/>
        <end position="451"/>
    </location>
</feature>
<evidence type="ECO:0000256" key="5">
    <source>
        <dbReference type="ARBA" id="ARBA00022741"/>
    </source>
</evidence>
<evidence type="ECO:0000259" key="10">
    <source>
        <dbReference type="PROSITE" id="PS50893"/>
    </source>
</evidence>
<dbReference type="GO" id="GO:0005886">
    <property type="term" value="C:plasma membrane"/>
    <property type="evidence" value="ECO:0007669"/>
    <property type="project" value="UniProtKB-SubCell"/>
</dbReference>
<evidence type="ECO:0000313" key="11">
    <source>
        <dbReference type="EMBL" id="CAB4733850.1"/>
    </source>
</evidence>
<name>A0A6J6SG71_9ZZZZ</name>
<feature type="transmembrane region" description="Helical" evidence="9">
    <location>
        <begin position="98"/>
        <end position="118"/>
    </location>
</feature>
<organism evidence="11">
    <name type="scientific">freshwater metagenome</name>
    <dbReference type="NCBI Taxonomy" id="449393"/>
    <lineage>
        <taxon>unclassified sequences</taxon>
        <taxon>metagenomes</taxon>
        <taxon>ecological metagenomes</taxon>
    </lineage>
</organism>
<dbReference type="InterPro" id="IPR043428">
    <property type="entry name" value="LivM-like"/>
</dbReference>
<dbReference type="PANTHER" id="PTHR45772">
    <property type="entry name" value="CONSERVED COMPONENT OF ABC TRANSPORTER FOR NATURAL AMINO ACIDS-RELATED"/>
    <property type="match status" value="1"/>
</dbReference>
<evidence type="ECO:0000313" key="13">
    <source>
        <dbReference type="EMBL" id="CAB4865237.1"/>
    </source>
</evidence>
<dbReference type="GO" id="GO:0015658">
    <property type="term" value="F:branched-chain amino acid transmembrane transporter activity"/>
    <property type="evidence" value="ECO:0007669"/>
    <property type="project" value="InterPro"/>
</dbReference>
<dbReference type="InterPro" id="IPR003593">
    <property type="entry name" value="AAA+_ATPase"/>
</dbReference>
<proteinExistence type="predicted"/>
<protein>
    <submittedName>
        <fullName evidence="11">Unannotated protein</fullName>
    </submittedName>
</protein>
<dbReference type="Pfam" id="PF00005">
    <property type="entry name" value="ABC_tran"/>
    <property type="match status" value="1"/>
</dbReference>
<feature type="transmembrane region" description="Helical" evidence="9">
    <location>
        <begin position="355"/>
        <end position="373"/>
    </location>
</feature>
<sequence length="940" mass="100313">MSALIALTYSNNILFDGLIQGLVYSLVAFGLLLIYRATGVINFAHGQIGAFGGYIMALLQVRYDIAYGLSLPIALICGVLLGVAAELVLRRLFTQPRLLLFVATLGLTQVIQLLQLRLPIPDEQATNVSFPVLISGSWEVAGVNVTGPQLTVLLFVPALMIFLGWLFHRSAFGMNVRATADNFPAARLAGIGVRSVSTKVWALAGLLAALSALLIAPLQSGSIASVQNALGPKMLLLSLVAAMVGRMKSFTWTLVGGLLAGVVDRFLITWSLSGDLPTGSNIAVLFVVIIVVLFTVGRSASMKDEAWQLSSKVRAARVELTKHPLYRGLTFAGFGLIAALALVLPSQVDKASDMLKFSSVPVYLIIALSVTVVTGWGGQLSLGQFGFVALGSYLTIHYANDLPYLVALPIGVTWGVIAAVIVGIPALRVKGLYLAVVTLGFGLAIRSWFIVGEKFAPGGGGSAQLNVDRNEGFRLIFWTVKGKNFDGVYYFVLLMALVSCLLVWRIRRTGIGRSIIATRDNETASSAYTVAPNRAKLLAFAVSGGLAALAGGLLPLVARNAQFKVDGLLFDFDESLRIVSVAVVGGIGSITGAVLGTLLIIAVPLFFDGTKQVELFASGFGMLIVLLYFPSGLISIVHAARDNLLNWIARRSNWAPPVRKDGVAVASLGTGKQVKETDSPLVTKGLFVTLGGRTIINDVSLEVRSGEVVGLIGTNGAGKTTILNAVSGFVPSSGIIELFGQDISKMPAYKRARLGQGRAFQNARLFSSLTVRETLMVALESRQRSILIPSILALPPSPKHEGRKRREADEIISYLGLGRYADSLMGELSTGTRRIVELGSLIALDSKLMLLDEPTAGVAQRETEAFGPLIRLIKEELGASILIIEHDMPMVMSISDRIYCLEAGHVIAEGTPEAIRSNPAVIASYLGTDERAIQRSNTKD</sequence>
<dbReference type="InterPro" id="IPR027417">
    <property type="entry name" value="P-loop_NTPase"/>
</dbReference>
<reference evidence="11" key="1">
    <citation type="submission" date="2020-05" db="EMBL/GenBank/DDBJ databases">
        <authorList>
            <person name="Chiriac C."/>
            <person name="Salcher M."/>
            <person name="Ghai R."/>
            <person name="Kavagutti S V."/>
        </authorList>
    </citation>
    <scope>NUCLEOTIDE SEQUENCE</scope>
</reference>
<dbReference type="AlphaFoldDB" id="A0A6J6SG71"/>
<dbReference type="InterPro" id="IPR032823">
    <property type="entry name" value="BCA_ABC_TP_C"/>
</dbReference>
<comment type="subcellular location">
    <subcellularLocation>
        <location evidence="1">Cell membrane</location>
        <topology evidence="1">Multi-pass membrane protein</topology>
    </subcellularLocation>
</comment>
<feature type="transmembrane region" description="Helical" evidence="9">
    <location>
        <begin position="200"/>
        <end position="218"/>
    </location>
</feature>
<dbReference type="CDD" id="cd06581">
    <property type="entry name" value="TM_PBP1_LivM_like"/>
    <property type="match status" value="1"/>
</dbReference>
<evidence type="ECO:0000313" key="12">
    <source>
        <dbReference type="EMBL" id="CAB4776203.1"/>
    </source>
</evidence>
<dbReference type="GO" id="GO:0005524">
    <property type="term" value="F:ATP binding"/>
    <property type="evidence" value="ECO:0007669"/>
    <property type="project" value="UniProtKB-KW"/>
</dbReference>
<evidence type="ECO:0000256" key="7">
    <source>
        <dbReference type="ARBA" id="ARBA00022989"/>
    </source>
</evidence>
<feature type="transmembrane region" description="Helical" evidence="9">
    <location>
        <begin position="65"/>
        <end position="89"/>
    </location>
</feature>
<dbReference type="EMBL" id="CAEZZP010000069">
    <property type="protein sequence ID" value="CAB4776203.1"/>
    <property type="molecule type" value="Genomic_DNA"/>
</dbReference>
<keyword evidence="5" id="KW-0547">Nucleotide-binding</keyword>
<feature type="transmembrane region" description="Helical" evidence="9">
    <location>
        <begin position="619"/>
        <end position="640"/>
    </location>
</feature>
<feature type="transmembrane region" description="Helical" evidence="9">
    <location>
        <begin position="324"/>
        <end position="343"/>
    </location>
</feature>
<dbReference type="Pfam" id="PF02653">
    <property type="entry name" value="BPD_transp_2"/>
    <property type="match status" value="2"/>
</dbReference>
<feature type="transmembrane region" description="Helical" evidence="9">
    <location>
        <begin position="40"/>
        <end position="59"/>
    </location>
</feature>
<dbReference type="InterPro" id="IPR003439">
    <property type="entry name" value="ABC_transporter-like_ATP-bd"/>
</dbReference>
<dbReference type="CDD" id="cd03219">
    <property type="entry name" value="ABC_Mj1267_LivG_branched"/>
    <property type="match status" value="1"/>
</dbReference>
<evidence type="ECO:0000256" key="3">
    <source>
        <dbReference type="ARBA" id="ARBA00022475"/>
    </source>
</evidence>
<dbReference type="InterPro" id="IPR001851">
    <property type="entry name" value="ABC_transp_permease"/>
</dbReference>
<feature type="transmembrane region" description="Helical" evidence="9">
    <location>
        <begin position="12"/>
        <end position="33"/>
    </location>
</feature>
<dbReference type="Gene3D" id="3.40.50.300">
    <property type="entry name" value="P-loop containing nucleotide triphosphate hydrolases"/>
    <property type="match status" value="1"/>
</dbReference>